<keyword evidence="3" id="KW-1185">Reference proteome</keyword>
<accession>A0A368VEL3</accession>
<name>A0A368VEL3_9ACTN</name>
<protein>
    <submittedName>
        <fullName evidence="2">Uncharacterized protein DUF59</fullName>
    </submittedName>
</protein>
<dbReference type="AlphaFoldDB" id="A0A368VEL3"/>
<gene>
    <name evidence="2" type="ORF">DFQ14_11515</name>
</gene>
<evidence type="ECO:0000259" key="1">
    <source>
        <dbReference type="Pfam" id="PF01883"/>
    </source>
</evidence>
<evidence type="ECO:0000313" key="3">
    <source>
        <dbReference type="Proteomes" id="UP000253495"/>
    </source>
</evidence>
<dbReference type="OrthoDB" id="153551at2"/>
<dbReference type="RefSeq" id="WP_114454660.1">
    <property type="nucleotide sequence ID" value="NZ_QPJC01000015.1"/>
</dbReference>
<feature type="domain" description="MIP18 family-like" evidence="1">
    <location>
        <begin position="10"/>
        <end position="82"/>
    </location>
</feature>
<sequence length="238" mass="26675">MTTTAVGPESAVWRALGTVLDPELDEPITDLDFVASLEVRDHEVFVDLRLPTYFCAPNFAYLMVADAHDVLTGLPGITRVRVRLLDHFAADEINAGVAAGDGFDASFPGLATGELDELRRTFLRKAHIAYQEKLASRLLRSGCTQEELVRVRLRDLEDSRELAKLRRRREQLGLPSQDDAPLLLDDRGEPVEVDTLPVRLRFARTTRVSIEANAGWCRGLLSTRYGGEDRDLHPRQLE</sequence>
<organism evidence="2 3">
    <name type="scientific">Halopolyspora algeriensis</name>
    <dbReference type="NCBI Taxonomy" id="1500506"/>
    <lineage>
        <taxon>Bacteria</taxon>
        <taxon>Bacillati</taxon>
        <taxon>Actinomycetota</taxon>
        <taxon>Actinomycetes</taxon>
        <taxon>Actinomycetes incertae sedis</taxon>
        <taxon>Halopolyspora</taxon>
    </lineage>
</organism>
<comment type="caution">
    <text evidence="2">The sequence shown here is derived from an EMBL/GenBank/DDBJ whole genome shotgun (WGS) entry which is preliminary data.</text>
</comment>
<reference evidence="2 3" key="1">
    <citation type="submission" date="2018-07" db="EMBL/GenBank/DDBJ databases">
        <title>Genomic Encyclopedia of Type Strains, Phase III (KMG-III): the genomes of soil and plant-associated and newly described type strains.</title>
        <authorList>
            <person name="Whitman W."/>
        </authorList>
    </citation>
    <scope>NUCLEOTIDE SEQUENCE [LARGE SCALE GENOMIC DNA]</scope>
    <source>
        <strain evidence="2 3">CECT 8575</strain>
    </source>
</reference>
<dbReference type="EMBL" id="QPJC01000015">
    <property type="protein sequence ID" value="RCW39639.1"/>
    <property type="molecule type" value="Genomic_DNA"/>
</dbReference>
<dbReference type="Gene3D" id="3.30.300.130">
    <property type="entry name" value="Fe-S cluster assembly (FSCA)"/>
    <property type="match status" value="1"/>
</dbReference>
<dbReference type="Proteomes" id="UP000253495">
    <property type="component" value="Unassembled WGS sequence"/>
</dbReference>
<dbReference type="SUPFAM" id="SSF117916">
    <property type="entry name" value="Fe-S cluster assembly (FSCA) domain-like"/>
    <property type="match status" value="1"/>
</dbReference>
<proteinExistence type="predicted"/>
<dbReference type="Pfam" id="PF01883">
    <property type="entry name" value="FeS_assembly_P"/>
    <property type="match status" value="1"/>
</dbReference>
<evidence type="ECO:0000313" key="2">
    <source>
        <dbReference type="EMBL" id="RCW39639.1"/>
    </source>
</evidence>
<dbReference type="InterPro" id="IPR002744">
    <property type="entry name" value="MIP18-like"/>
</dbReference>
<dbReference type="InterPro" id="IPR034904">
    <property type="entry name" value="FSCA_dom_sf"/>
</dbReference>